<evidence type="ECO:0000313" key="2">
    <source>
        <dbReference type="Proteomes" id="UP000095280"/>
    </source>
</evidence>
<name>A0A1I8H8C5_9PLAT</name>
<keyword evidence="2" id="KW-1185">Reference proteome</keyword>
<proteinExistence type="predicted"/>
<accession>A0A1I8H8C5</accession>
<sequence length="111" mass="11762">MSFLQRASQSDPPGLSAAQGRALPRSVLLGDPGSGKSSLYQRLTLGESGGALLYDTCKYGAVQPKSLNARLLPGSRLRILVADASNLHSVRSLDHWNVDAGCYAPHGELET</sequence>
<dbReference type="WBParaSite" id="maker-uti_cns_0004919-snap-gene-0.6-mRNA-1">
    <property type="protein sequence ID" value="maker-uti_cns_0004919-snap-gene-0.6-mRNA-1"/>
    <property type="gene ID" value="maker-uti_cns_0004919-snap-gene-0.6"/>
</dbReference>
<organism evidence="2 3">
    <name type="scientific">Macrostomum lignano</name>
    <dbReference type="NCBI Taxonomy" id="282301"/>
    <lineage>
        <taxon>Eukaryota</taxon>
        <taxon>Metazoa</taxon>
        <taxon>Spiralia</taxon>
        <taxon>Lophotrochozoa</taxon>
        <taxon>Platyhelminthes</taxon>
        <taxon>Rhabditophora</taxon>
        <taxon>Macrostomorpha</taxon>
        <taxon>Macrostomida</taxon>
        <taxon>Macrostomidae</taxon>
        <taxon>Macrostomum</taxon>
    </lineage>
</organism>
<reference evidence="3" key="1">
    <citation type="submission" date="2016-11" db="UniProtKB">
        <authorList>
            <consortium name="WormBaseParasite"/>
        </authorList>
    </citation>
    <scope>IDENTIFICATION</scope>
</reference>
<dbReference type="InterPro" id="IPR027417">
    <property type="entry name" value="P-loop_NTPase"/>
</dbReference>
<dbReference type="Proteomes" id="UP000095280">
    <property type="component" value="Unplaced"/>
</dbReference>
<feature type="compositionally biased region" description="Polar residues" evidence="1">
    <location>
        <begin position="1"/>
        <end position="11"/>
    </location>
</feature>
<feature type="region of interest" description="Disordered" evidence="1">
    <location>
        <begin position="1"/>
        <end position="35"/>
    </location>
</feature>
<dbReference type="SUPFAM" id="SSF52540">
    <property type="entry name" value="P-loop containing nucleoside triphosphate hydrolases"/>
    <property type="match status" value="1"/>
</dbReference>
<protein>
    <submittedName>
        <fullName evidence="3">Signal recognition particle receptor subunit beta</fullName>
    </submittedName>
</protein>
<dbReference type="AlphaFoldDB" id="A0A1I8H8C5"/>
<evidence type="ECO:0000256" key="1">
    <source>
        <dbReference type="SAM" id="MobiDB-lite"/>
    </source>
</evidence>
<evidence type="ECO:0000313" key="3">
    <source>
        <dbReference type="WBParaSite" id="maker-uti_cns_0004919-snap-gene-0.6-mRNA-1"/>
    </source>
</evidence>